<dbReference type="GO" id="GO:0016747">
    <property type="term" value="F:acyltransferase activity, transferring groups other than amino-acyl groups"/>
    <property type="evidence" value="ECO:0007669"/>
    <property type="project" value="InterPro"/>
</dbReference>
<dbReference type="CDD" id="cd04301">
    <property type="entry name" value="NAT_SF"/>
    <property type="match status" value="1"/>
</dbReference>
<dbReference type="EMBL" id="CABPSK010000007">
    <property type="protein sequence ID" value="VVE55826.1"/>
    <property type="molecule type" value="Genomic_DNA"/>
</dbReference>
<evidence type="ECO:0000259" key="1">
    <source>
        <dbReference type="PROSITE" id="PS51186"/>
    </source>
</evidence>
<dbReference type="RefSeq" id="WP_246182742.1">
    <property type="nucleotide sequence ID" value="NZ_CABPSK010000007.1"/>
</dbReference>
<dbReference type="AlphaFoldDB" id="A0A5E4Z3Y1"/>
<feature type="domain" description="N-acetyltransferase" evidence="1">
    <location>
        <begin position="23"/>
        <end position="164"/>
    </location>
</feature>
<evidence type="ECO:0000313" key="3">
    <source>
        <dbReference type="Proteomes" id="UP000366945"/>
    </source>
</evidence>
<gene>
    <name evidence="2" type="ORF">PPN31114_05035</name>
</gene>
<organism evidence="2 3">
    <name type="scientific">Pandoraea pneumonica</name>
    <dbReference type="NCBI Taxonomy" id="2508299"/>
    <lineage>
        <taxon>Bacteria</taxon>
        <taxon>Pseudomonadati</taxon>
        <taxon>Pseudomonadota</taxon>
        <taxon>Betaproteobacteria</taxon>
        <taxon>Burkholderiales</taxon>
        <taxon>Burkholderiaceae</taxon>
        <taxon>Pandoraea</taxon>
    </lineage>
</organism>
<dbReference type="Proteomes" id="UP000366945">
    <property type="component" value="Unassembled WGS sequence"/>
</dbReference>
<dbReference type="InterPro" id="IPR000182">
    <property type="entry name" value="GNAT_dom"/>
</dbReference>
<evidence type="ECO:0000313" key="2">
    <source>
        <dbReference type="EMBL" id="VVE55826.1"/>
    </source>
</evidence>
<reference evidence="2 3" key="1">
    <citation type="submission" date="2019-08" db="EMBL/GenBank/DDBJ databases">
        <authorList>
            <person name="Peeters C."/>
        </authorList>
    </citation>
    <scope>NUCLEOTIDE SEQUENCE [LARGE SCALE GENOMIC DNA]</scope>
    <source>
        <strain evidence="2 3">LMG 31114</strain>
    </source>
</reference>
<accession>A0A5E4Z3Y1</accession>
<dbReference type="InterPro" id="IPR016181">
    <property type="entry name" value="Acyl_CoA_acyltransferase"/>
</dbReference>
<dbReference type="Pfam" id="PF00583">
    <property type="entry name" value="Acetyltransf_1"/>
    <property type="match status" value="1"/>
</dbReference>
<proteinExistence type="predicted"/>
<dbReference type="Gene3D" id="3.40.630.30">
    <property type="match status" value="1"/>
</dbReference>
<protein>
    <submittedName>
        <fullName evidence="2">GNAT family N-acetyltransferase</fullName>
    </submittedName>
</protein>
<keyword evidence="2" id="KW-0808">Transferase</keyword>
<dbReference type="PROSITE" id="PS51186">
    <property type="entry name" value="GNAT"/>
    <property type="match status" value="1"/>
</dbReference>
<name>A0A5E4Z3Y1_9BURK</name>
<keyword evidence="3" id="KW-1185">Reference proteome</keyword>
<dbReference type="SUPFAM" id="SSF55729">
    <property type="entry name" value="Acyl-CoA N-acyltransferases (Nat)"/>
    <property type="match status" value="1"/>
</dbReference>
<sequence>MSGIGDLGDSGDGGNISARGNAFAIEVAAVADFPVLAQMYLDLRRQTMTWVPPERFQYGDFAVHAEGETIHVARRGDGEILGFVSVWPADDFIHMLYVRESSQGKGAGTALLRALPGWPTHRYRLKCLVNNARATAFYLRHGFVVVGTGVSEEGDYDEMASEADDTHGAA</sequence>
<dbReference type="GeneID" id="300407013"/>